<evidence type="ECO:0000256" key="3">
    <source>
        <dbReference type="ARBA" id="ARBA00022692"/>
    </source>
</evidence>
<evidence type="ECO:0000313" key="13">
    <source>
        <dbReference type="Proteomes" id="UP000660729"/>
    </source>
</evidence>
<keyword evidence="7" id="KW-0446">Lipid-binding</keyword>
<keyword evidence="5 10" id="KW-1133">Transmembrane helix</keyword>
<dbReference type="GO" id="GO:0005789">
    <property type="term" value="C:endoplasmic reticulum membrane"/>
    <property type="evidence" value="ECO:0007669"/>
    <property type="project" value="UniProtKB-SubCell"/>
</dbReference>
<dbReference type="GO" id="GO:0032865">
    <property type="term" value="C:ERMES complex"/>
    <property type="evidence" value="ECO:0007669"/>
    <property type="project" value="TreeGrafter"/>
</dbReference>
<evidence type="ECO:0000256" key="7">
    <source>
        <dbReference type="ARBA" id="ARBA00023121"/>
    </source>
</evidence>
<feature type="compositionally biased region" description="Polar residues" evidence="9">
    <location>
        <begin position="137"/>
        <end position="147"/>
    </location>
</feature>
<comment type="subcellular location">
    <subcellularLocation>
        <location evidence="1">Endoplasmic reticulum membrane</location>
    </subcellularLocation>
</comment>
<evidence type="ECO:0000256" key="5">
    <source>
        <dbReference type="ARBA" id="ARBA00022989"/>
    </source>
</evidence>
<proteinExistence type="predicted"/>
<evidence type="ECO:0000256" key="8">
    <source>
        <dbReference type="ARBA" id="ARBA00023136"/>
    </source>
</evidence>
<feature type="region of interest" description="Disordered" evidence="9">
    <location>
        <begin position="552"/>
        <end position="620"/>
    </location>
</feature>
<dbReference type="GO" id="GO:0015914">
    <property type="term" value="P:phospholipid transport"/>
    <property type="evidence" value="ECO:0007669"/>
    <property type="project" value="TreeGrafter"/>
</dbReference>
<dbReference type="CDD" id="cd21675">
    <property type="entry name" value="SMP_TEX2"/>
    <property type="match status" value="1"/>
</dbReference>
<keyword evidence="8 10" id="KW-0472">Membrane</keyword>
<dbReference type="PANTHER" id="PTHR13466">
    <property type="entry name" value="TEX2 PROTEIN-RELATED"/>
    <property type="match status" value="1"/>
</dbReference>
<evidence type="ECO:0000256" key="2">
    <source>
        <dbReference type="ARBA" id="ARBA00022448"/>
    </source>
</evidence>
<keyword evidence="6" id="KW-0445">Lipid transport</keyword>
<dbReference type="InterPro" id="IPR031468">
    <property type="entry name" value="SMP_LBD"/>
</dbReference>
<protein>
    <submittedName>
        <fullName evidence="12">Putative PH domain-containing protein</fullName>
    </submittedName>
</protein>
<dbReference type="OrthoDB" id="26740at2759"/>
<feature type="region of interest" description="Disordered" evidence="9">
    <location>
        <begin position="636"/>
        <end position="708"/>
    </location>
</feature>
<feature type="domain" description="SMP-LTD" evidence="11">
    <location>
        <begin position="298"/>
        <end position="486"/>
    </location>
</feature>
<gene>
    <name evidence="12" type="ORF">HII31_01885</name>
</gene>
<dbReference type="AlphaFoldDB" id="A0A8H6RTB9"/>
<feature type="region of interest" description="Disordered" evidence="9">
    <location>
        <begin position="43"/>
        <end position="71"/>
    </location>
</feature>
<dbReference type="GO" id="GO:1990456">
    <property type="term" value="P:mitochondrion-endoplasmic reticulum membrane tethering"/>
    <property type="evidence" value="ECO:0007669"/>
    <property type="project" value="TreeGrafter"/>
</dbReference>
<evidence type="ECO:0000256" key="9">
    <source>
        <dbReference type="SAM" id="MobiDB-lite"/>
    </source>
</evidence>
<feature type="compositionally biased region" description="Polar residues" evidence="9">
    <location>
        <begin position="734"/>
        <end position="748"/>
    </location>
</feature>
<sequence length="1022" mass="110535">MTFRAYLFTYIFGGLTFIPLLIAAILIPAWYLQPRVSNIEATKAGNDSDSEKLKLNEEESRNSKETGHTNDAAASGSFAVLRRYDFQAAIAAINARNNAGSNNANDGHAAGENGGSSTGESVYQSMYRSVFVGNKNNNSTSSLLQNEDPQDGSPNRRRVAPANVLYIVLRHGHLMLYDSPAQVEVKHVLSMAHHSVTLQAGKDDDQDGMEKHIQESDLFIKRTAIVLTPKELPNGALQGPAQAPAKPFYLFSATNIEKEDFYHALLSTRAHPPKPRPLNAEALIKLQSTLHSSSLTAETRALDAIIGRVFLSLHNTDVLRNFVRGKIEKKLARIQKPTFIPSLRVRSIDLGDAGPVFTNLKLRDLNISGEMTVEANMKYNGGLSLTLLAVAKLDLGPRFKARTVDLVLKTSVQRISGTMVLKIKPPPSNRLWFCFDAVPEMDIRVEPVVSERKITYGFVLRAIEERVRTAISEGLVRPNWDDIPMPFSDTRGNVTRGGLWSDDGRPDSPVTNSVSTGHAANDTEKTNSLPSLTKQDAIDTAISTGNSASEVNLTRLRHASTVPVDGDMLSTPEKSPRPPRPMRSPSVSTSSVAMDDQSVSSIRSEGMPPPQRTLWASRNKAPLSQKDALEELRGIHSRVGNQPTAESESDDEIAKQTSDTADARSLAEASDGSGSTIPATPRSFSIRSTESDRSTAPSSIGTTRSEQLQTKKANILAATAAATTAARNWGWNAIQRQKNNRAVSQGDVQQEPMGRGQPLPPPGQPLPGPQKGIWGGVGNLRRKPVPVLPARKPTTARETAESSKDGAQVTAEEMQGEDEFEPFQENSGVEGPDVNKSGPNSASGKTPPPLPARRQRPIDSAESLVSSSTGKTTEEEVENAPALRVPDSSVDAINAENSTPERAHGAFDDTSHVAHDEAVDAEVSADEHHQAIIDDTPTPTQLRPVSTGHDFEQDPFTQPTQNQQQGSFEQVPASLTSDKEAPGGDEEVLSRIRARVKERTPLVERVAESSTASLTGSAQDPS</sequence>
<dbReference type="InterPro" id="IPR019411">
    <property type="entry name" value="MMM1_dom"/>
</dbReference>
<feature type="region of interest" description="Disordered" evidence="9">
    <location>
        <begin position="732"/>
        <end position="1022"/>
    </location>
</feature>
<feature type="compositionally biased region" description="Polar residues" evidence="9">
    <location>
        <begin position="955"/>
        <end position="976"/>
    </location>
</feature>
<keyword evidence="4" id="KW-0256">Endoplasmic reticulum</keyword>
<feature type="region of interest" description="Disordered" evidence="9">
    <location>
        <begin position="494"/>
        <end position="532"/>
    </location>
</feature>
<dbReference type="GO" id="GO:0008289">
    <property type="term" value="F:lipid binding"/>
    <property type="evidence" value="ECO:0007669"/>
    <property type="project" value="UniProtKB-KW"/>
</dbReference>
<name>A0A8H6RTB9_9PEZI</name>
<feature type="transmembrane region" description="Helical" evidence="10">
    <location>
        <begin position="7"/>
        <end position="31"/>
    </location>
</feature>
<feature type="compositionally biased region" description="Pro residues" evidence="9">
    <location>
        <begin position="758"/>
        <end position="768"/>
    </location>
</feature>
<keyword evidence="3 10" id="KW-0812">Transmembrane</keyword>
<feature type="compositionally biased region" description="Basic and acidic residues" evidence="9">
    <location>
        <begin position="995"/>
        <end position="1007"/>
    </location>
</feature>
<feature type="compositionally biased region" description="Basic and acidic residues" evidence="9">
    <location>
        <begin position="899"/>
        <end position="918"/>
    </location>
</feature>
<keyword evidence="2" id="KW-0813">Transport</keyword>
<dbReference type="Pfam" id="PF10296">
    <property type="entry name" value="MMM1"/>
    <property type="match status" value="1"/>
</dbReference>
<dbReference type="PROSITE" id="PS51847">
    <property type="entry name" value="SMP"/>
    <property type="match status" value="1"/>
</dbReference>
<feature type="compositionally biased region" description="Polar residues" evidence="9">
    <location>
        <begin position="1008"/>
        <end position="1022"/>
    </location>
</feature>
<organism evidence="12 13">
    <name type="scientific">Pseudocercospora fuligena</name>
    <dbReference type="NCBI Taxonomy" id="685502"/>
    <lineage>
        <taxon>Eukaryota</taxon>
        <taxon>Fungi</taxon>
        <taxon>Dikarya</taxon>
        <taxon>Ascomycota</taxon>
        <taxon>Pezizomycotina</taxon>
        <taxon>Dothideomycetes</taxon>
        <taxon>Dothideomycetidae</taxon>
        <taxon>Mycosphaerellales</taxon>
        <taxon>Mycosphaerellaceae</taxon>
        <taxon>Pseudocercospora</taxon>
    </lineage>
</organism>
<evidence type="ECO:0000313" key="12">
    <source>
        <dbReference type="EMBL" id="KAF7196967.1"/>
    </source>
</evidence>
<evidence type="ECO:0000256" key="1">
    <source>
        <dbReference type="ARBA" id="ARBA00004586"/>
    </source>
</evidence>
<evidence type="ECO:0000256" key="6">
    <source>
        <dbReference type="ARBA" id="ARBA00023055"/>
    </source>
</evidence>
<dbReference type="PANTHER" id="PTHR13466:SF19">
    <property type="entry name" value="NUCLEUS-VACUOLE JUNCTION PROTEIN 2"/>
    <property type="match status" value="1"/>
</dbReference>
<reference evidence="12" key="1">
    <citation type="submission" date="2020-04" db="EMBL/GenBank/DDBJ databases">
        <title>Draft genome resource of the tomato pathogen Pseudocercospora fuligena.</title>
        <authorList>
            <person name="Zaccaron A."/>
        </authorList>
    </citation>
    <scope>NUCLEOTIDE SEQUENCE</scope>
    <source>
        <strain evidence="12">PF001</strain>
    </source>
</reference>
<dbReference type="EMBL" id="JABCIY010000022">
    <property type="protein sequence ID" value="KAF7196967.1"/>
    <property type="molecule type" value="Genomic_DNA"/>
</dbReference>
<feature type="compositionally biased region" description="Polar residues" evidence="9">
    <location>
        <begin position="509"/>
        <end position="518"/>
    </location>
</feature>
<accession>A0A8H6RTB9</accession>
<feature type="compositionally biased region" description="Basic and acidic residues" evidence="9">
    <location>
        <begin position="49"/>
        <end position="68"/>
    </location>
</feature>
<comment type="caution">
    <text evidence="12">The sequence shown here is derived from an EMBL/GenBank/DDBJ whole genome shotgun (WGS) entry which is preliminary data.</text>
</comment>
<evidence type="ECO:0000256" key="10">
    <source>
        <dbReference type="SAM" id="Phobius"/>
    </source>
</evidence>
<keyword evidence="13" id="KW-1185">Reference proteome</keyword>
<dbReference type="Proteomes" id="UP000660729">
    <property type="component" value="Unassembled WGS sequence"/>
</dbReference>
<feature type="compositionally biased region" description="Polar residues" evidence="9">
    <location>
        <begin position="672"/>
        <end position="708"/>
    </location>
</feature>
<feature type="region of interest" description="Disordered" evidence="9">
    <location>
        <begin position="137"/>
        <end position="157"/>
    </location>
</feature>
<evidence type="ECO:0000259" key="11">
    <source>
        <dbReference type="PROSITE" id="PS51847"/>
    </source>
</evidence>
<evidence type="ECO:0000256" key="4">
    <source>
        <dbReference type="ARBA" id="ARBA00022824"/>
    </source>
</evidence>